<comment type="similarity">
    <text evidence="4">Belongs to the peptidase C1 family.</text>
</comment>
<keyword evidence="1 4" id="KW-0645">Protease</keyword>
<feature type="active site" evidence="5">
    <location>
        <position position="369"/>
    </location>
</feature>
<protein>
    <recommendedName>
        <fullName evidence="4">Aminopeptidase</fullName>
    </recommendedName>
</protein>
<name>A0A398DTM9_9BACT</name>
<organism evidence="6 7">
    <name type="scientific">Candidatus Cryosericum septentrionale</name>
    <dbReference type="NCBI Taxonomy" id="2290913"/>
    <lineage>
        <taxon>Bacteria</taxon>
        <taxon>Pseudomonadati</taxon>
        <taxon>Caldisericota/Cryosericota group</taxon>
        <taxon>Candidatus Cryosericota</taxon>
        <taxon>Candidatus Cryosericia</taxon>
        <taxon>Candidatus Cryosericales</taxon>
        <taxon>Candidatus Cryosericaceae</taxon>
        <taxon>Candidatus Cryosericum</taxon>
    </lineage>
</organism>
<dbReference type="GO" id="GO:0070005">
    <property type="term" value="F:cysteine-type aminopeptidase activity"/>
    <property type="evidence" value="ECO:0007669"/>
    <property type="project" value="InterPro"/>
</dbReference>
<dbReference type="OrthoDB" id="1111399at2"/>
<dbReference type="InterPro" id="IPR004134">
    <property type="entry name" value="Peptidase_C1B"/>
</dbReference>
<dbReference type="SUPFAM" id="SSF54001">
    <property type="entry name" value="Cysteine proteinases"/>
    <property type="match status" value="1"/>
</dbReference>
<dbReference type="InterPro" id="IPR025660">
    <property type="entry name" value="Pept_his_AS"/>
</dbReference>
<sequence length="452" mass="51043">MSQHNPQAVMTQEMIEQFRMSFESDPVNRLAQDAVTRVSVHTVALNHEAATGTDHTFSVMLPSNEATAQEKSGRCWLFSGLNTFRTEVMQRLDVDKFELSQSYLMFWDKLEKASYFLESILSTLSEPVDGRLLMHLLHHPLQDGGQWDMFCALVAKYGVVPKTVMPETESSGNSGVMNAVITAKLREYAADLRRMAATGDEEDVLRSRKEMMMGVIFRMLAIHLGTPPVEFFWQWRDKGGAFHRDGTITPQEFFGRYVGVDLENKVCLINCPTPDKPMNHLYTIGYLGNVIEAKGIRYLNTPIEVFKQAAIDMLVAGRPVWFGCDVGKFEERDLGILDPSIFEYDLVYGEGFMSDKAERILYGQSAMNHAMVLTGIDLDGDGHARKWRVENSWGDKLGDKGFMVMTDAWFDEYVYEVAVSRDYLPEGLAAVLREEPTVLPPWDPMGALAVAR</sequence>
<keyword evidence="3 4" id="KW-0788">Thiol protease</keyword>
<dbReference type="GO" id="GO:0006508">
    <property type="term" value="P:proteolysis"/>
    <property type="evidence" value="ECO:0007669"/>
    <property type="project" value="UniProtKB-KW"/>
</dbReference>
<dbReference type="CDD" id="cd00585">
    <property type="entry name" value="Peptidase_C1B"/>
    <property type="match status" value="1"/>
</dbReference>
<gene>
    <name evidence="6" type="ORF">SMC1_10040</name>
</gene>
<dbReference type="PROSITE" id="PS00139">
    <property type="entry name" value="THIOL_PROTEASE_CYS"/>
    <property type="match status" value="1"/>
</dbReference>
<dbReference type="EMBL" id="QXIY01000051">
    <property type="protein sequence ID" value="RIE15518.1"/>
    <property type="molecule type" value="Genomic_DNA"/>
</dbReference>
<evidence type="ECO:0000313" key="6">
    <source>
        <dbReference type="EMBL" id="RIE15518.1"/>
    </source>
</evidence>
<dbReference type="PANTHER" id="PTHR10363">
    <property type="entry name" value="BLEOMYCIN HYDROLASE"/>
    <property type="match status" value="1"/>
</dbReference>
<reference evidence="6 7" key="1">
    <citation type="submission" date="2018-09" db="EMBL/GenBank/DDBJ databases">
        <title>Discovery and Ecogenomic Context for Candidatus Cryosericales, a Global Caldiserica Order Active in Thawing Permafrost.</title>
        <authorList>
            <person name="Martinez M.A."/>
            <person name="Woodcroft B.J."/>
            <person name="Ignacio Espinoza J.C."/>
            <person name="Zayed A."/>
            <person name="Singleton C.M."/>
            <person name="Boyd J."/>
            <person name="Li Y.-F."/>
            <person name="Purvine S."/>
            <person name="Maughan H."/>
            <person name="Hodgkins S.B."/>
            <person name="Anderson D."/>
            <person name="Sederholm M."/>
            <person name="Temperton B."/>
            <person name="Saleska S.R."/>
            <person name="Tyson G.W."/>
            <person name="Rich V.I."/>
        </authorList>
    </citation>
    <scope>NUCLEOTIDE SEQUENCE [LARGE SCALE GENOMIC DNA]</scope>
    <source>
        <strain evidence="6 7">SMC1</strain>
    </source>
</reference>
<dbReference type="InterPro" id="IPR038765">
    <property type="entry name" value="Papain-like_cys_pep_sf"/>
</dbReference>
<dbReference type="InterPro" id="IPR000169">
    <property type="entry name" value="Pept_cys_AS"/>
</dbReference>
<dbReference type="GO" id="GO:0043418">
    <property type="term" value="P:homocysteine catabolic process"/>
    <property type="evidence" value="ECO:0007669"/>
    <property type="project" value="TreeGrafter"/>
</dbReference>
<proteinExistence type="inferred from homology"/>
<dbReference type="GO" id="GO:0005737">
    <property type="term" value="C:cytoplasm"/>
    <property type="evidence" value="ECO:0007669"/>
    <property type="project" value="TreeGrafter"/>
</dbReference>
<feature type="active site" evidence="5">
    <location>
        <position position="75"/>
    </location>
</feature>
<dbReference type="AlphaFoldDB" id="A0A398DTM9"/>
<evidence type="ECO:0000256" key="4">
    <source>
        <dbReference type="PIRNR" id="PIRNR005700"/>
    </source>
</evidence>
<evidence type="ECO:0000256" key="2">
    <source>
        <dbReference type="ARBA" id="ARBA00022801"/>
    </source>
</evidence>
<evidence type="ECO:0000313" key="7">
    <source>
        <dbReference type="Proteomes" id="UP000266113"/>
    </source>
</evidence>
<accession>A0A398DTM9</accession>
<keyword evidence="2 4" id="KW-0378">Hydrolase</keyword>
<evidence type="ECO:0000256" key="5">
    <source>
        <dbReference type="PIRSR" id="PIRSR005700-1"/>
    </source>
</evidence>
<dbReference type="PANTHER" id="PTHR10363:SF2">
    <property type="entry name" value="BLEOMYCIN HYDROLASE"/>
    <property type="match status" value="1"/>
</dbReference>
<comment type="caution">
    <text evidence="6">The sequence shown here is derived from an EMBL/GenBank/DDBJ whole genome shotgun (WGS) entry which is preliminary data.</text>
</comment>
<feature type="active site" evidence="5">
    <location>
        <position position="391"/>
    </location>
</feature>
<dbReference type="Proteomes" id="UP000266113">
    <property type="component" value="Unassembled WGS sequence"/>
</dbReference>
<dbReference type="Gene3D" id="3.90.70.10">
    <property type="entry name" value="Cysteine proteinases"/>
    <property type="match status" value="1"/>
</dbReference>
<dbReference type="PIRSF" id="PIRSF005700">
    <property type="entry name" value="PepC"/>
    <property type="match status" value="1"/>
</dbReference>
<dbReference type="RefSeq" id="WP_119086629.1">
    <property type="nucleotide sequence ID" value="NZ_QXIY01000051.1"/>
</dbReference>
<evidence type="ECO:0000256" key="3">
    <source>
        <dbReference type="ARBA" id="ARBA00022807"/>
    </source>
</evidence>
<dbReference type="Pfam" id="PF03051">
    <property type="entry name" value="Peptidase_C1_2"/>
    <property type="match status" value="1"/>
</dbReference>
<dbReference type="GO" id="GO:0009636">
    <property type="term" value="P:response to toxic substance"/>
    <property type="evidence" value="ECO:0007669"/>
    <property type="project" value="TreeGrafter"/>
</dbReference>
<keyword evidence="7" id="KW-1185">Reference proteome</keyword>
<keyword evidence="4 6" id="KW-0031">Aminopeptidase</keyword>
<dbReference type="PROSITE" id="PS00639">
    <property type="entry name" value="THIOL_PROTEASE_HIS"/>
    <property type="match status" value="1"/>
</dbReference>
<evidence type="ECO:0000256" key="1">
    <source>
        <dbReference type="ARBA" id="ARBA00022670"/>
    </source>
</evidence>